<accession>A0A7X5ZQX0</accession>
<keyword evidence="1" id="KW-0413">Isomerase</keyword>
<dbReference type="GO" id="GO:0016853">
    <property type="term" value="F:isomerase activity"/>
    <property type="evidence" value="ECO:0007669"/>
    <property type="project" value="UniProtKB-KW"/>
</dbReference>
<dbReference type="InterPro" id="IPR036188">
    <property type="entry name" value="FAD/NAD-bd_sf"/>
</dbReference>
<dbReference type="AlphaFoldDB" id="A0A7X5ZQX0"/>
<protein>
    <submittedName>
        <fullName evidence="1">Lycopene beta-cyclase</fullName>
        <ecNumber evidence="1">5.5.1.19</ecNumber>
    </submittedName>
</protein>
<dbReference type="Pfam" id="PF05834">
    <property type="entry name" value="Lycopene_cycl"/>
    <property type="match status" value="1"/>
</dbReference>
<evidence type="ECO:0000313" key="1">
    <source>
        <dbReference type="EMBL" id="NIJ12293.1"/>
    </source>
</evidence>
<dbReference type="Proteomes" id="UP000545493">
    <property type="component" value="Unassembled WGS sequence"/>
</dbReference>
<name>A0A7X5ZQX0_9PSEU</name>
<keyword evidence="2" id="KW-1185">Reference proteome</keyword>
<organism evidence="1 2">
    <name type="scientific">Saccharomonospora amisosensis</name>
    <dbReference type="NCBI Taxonomy" id="1128677"/>
    <lineage>
        <taxon>Bacteria</taxon>
        <taxon>Bacillati</taxon>
        <taxon>Actinomycetota</taxon>
        <taxon>Actinomycetes</taxon>
        <taxon>Pseudonocardiales</taxon>
        <taxon>Pseudonocardiaceae</taxon>
        <taxon>Saccharomonospora</taxon>
    </lineage>
</organism>
<comment type="caution">
    <text evidence="1">The sequence shown here is derived from an EMBL/GenBank/DDBJ whole genome shotgun (WGS) entry which is preliminary data.</text>
</comment>
<gene>
    <name evidence="1" type="ORF">FHU38_002637</name>
</gene>
<dbReference type="EC" id="5.5.1.19" evidence="1"/>
<dbReference type="EMBL" id="JAAOYM010000001">
    <property type="protein sequence ID" value="NIJ12293.1"/>
    <property type="molecule type" value="Genomic_DNA"/>
</dbReference>
<proteinExistence type="predicted"/>
<dbReference type="SUPFAM" id="SSF51905">
    <property type="entry name" value="FAD/NAD(P)-binding domain"/>
    <property type="match status" value="1"/>
</dbReference>
<sequence length="387" mass="42104">MTIVIAGAGLSGLTLAAHLTRRPPRCEVLIVDDGGKDITAAGWGSWSDRPGLLDTAARHHWDRVHVHALGRSRLLDLGAYRYRYVRGADLAATVTPMLESAPGFRRVRGHVDDIVEAGVEAGVGTGGAARVVVDGEPTEARWVFDSVLGPSDPPPADAVLVFRGWHLETEAEVFDPRVPTLFDFRTPRSVGASFVYVLPFGGRHALVEHTTFAAPAVACVAADSDTQRAALAEYLDTVLRVGRYRVEREEAAALPLSAQPVRRRRGHVLAIGTAAGLLKPSTGYAYERIQRDSVAIADSLAEHGHPFAVAEPSRRHRLLDGALLDVITARPSELERAFARLFDRSSAEPVLRFLDERTSVREEAALFTALPAVEYARAAAGRWRRNR</sequence>
<dbReference type="RefSeq" id="WP_167170845.1">
    <property type="nucleotide sequence ID" value="NZ_JAAOYM010000001.1"/>
</dbReference>
<reference evidence="1 2" key="1">
    <citation type="submission" date="2020-03" db="EMBL/GenBank/DDBJ databases">
        <title>Sequencing the genomes of 1000 actinobacteria strains.</title>
        <authorList>
            <person name="Klenk H.-P."/>
        </authorList>
    </citation>
    <scope>NUCLEOTIDE SEQUENCE [LARGE SCALE GENOMIC DNA]</scope>
    <source>
        <strain evidence="1 2">DSM 45685</strain>
    </source>
</reference>
<evidence type="ECO:0000313" key="2">
    <source>
        <dbReference type="Proteomes" id="UP000545493"/>
    </source>
</evidence>